<keyword evidence="8 13" id="KW-1133">Transmembrane helix</keyword>
<feature type="transmembrane region" description="Helical" evidence="13">
    <location>
        <begin position="120"/>
        <end position="137"/>
    </location>
</feature>
<keyword evidence="11" id="KW-0407">Ion channel</keyword>
<reference evidence="14 15" key="1">
    <citation type="submission" date="2020-08" db="EMBL/GenBank/DDBJ databases">
        <title>Sequencing the genomes of 1000 actinobacteria strains.</title>
        <authorList>
            <person name="Klenk H.-P."/>
        </authorList>
    </citation>
    <scope>NUCLEOTIDE SEQUENCE [LARGE SCALE GENOMIC DNA]</scope>
    <source>
        <strain evidence="14 15">DSM 22826</strain>
    </source>
</reference>
<dbReference type="GO" id="GO:0016020">
    <property type="term" value="C:membrane"/>
    <property type="evidence" value="ECO:0007669"/>
    <property type="project" value="UniProtKB-SubCell"/>
</dbReference>
<evidence type="ECO:0000256" key="8">
    <source>
        <dbReference type="ARBA" id="ARBA00022989"/>
    </source>
</evidence>
<comment type="catalytic activity">
    <reaction evidence="12">
        <text>K(+)(in) = K(+)(out)</text>
        <dbReference type="Rhea" id="RHEA:29463"/>
        <dbReference type="ChEBI" id="CHEBI:29103"/>
    </reaction>
</comment>
<keyword evidence="4" id="KW-0633">Potassium transport</keyword>
<evidence type="ECO:0000313" key="14">
    <source>
        <dbReference type="EMBL" id="MBB2994836.1"/>
    </source>
</evidence>
<evidence type="ECO:0000256" key="1">
    <source>
        <dbReference type="ARBA" id="ARBA00004141"/>
    </source>
</evidence>
<name>A0A839QLF1_9MICC</name>
<keyword evidence="6" id="KW-0631">Potassium channel</keyword>
<evidence type="ECO:0000256" key="9">
    <source>
        <dbReference type="ARBA" id="ARBA00023065"/>
    </source>
</evidence>
<sequence>MGRHQGSRKNAAPPQNRGKYSDEIAAFAGRLRRGRELDRTVFFSDAVFAIAMTLLVLDLKLPAMPSNMTAAQFNGILMDQREPLAGFILSFVLVGRLWLAHHRRFNAMKGHDGKLQVINLLALFFVVFLPVPTALLFEANSQTPWPPVIYSLTISGSFLSLNWLWRHAYRSGLMQPWVDRPMYRLVLRSQDPGWVVFVMSIPVEFIRPDFALFSWILILPYSVISGKYQMRRFVKEQTARLAAATGREV</sequence>
<keyword evidence="3" id="KW-0813">Transport</keyword>
<evidence type="ECO:0000256" key="7">
    <source>
        <dbReference type="ARBA" id="ARBA00022958"/>
    </source>
</evidence>
<keyword evidence="9" id="KW-0406">Ion transport</keyword>
<evidence type="ECO:0000313" key="15">
    <source>
        <dbReference type="Proteomes" id="UP000523000"/>
    </source>
</evidence>
<dbReference type="GO" id="GO:0015252">
    <property type="term" value="F:proton channel activity"/>
    <property type="evidence" value="ECO:0007669"/>
    <property type="project" value="InterPro"/>
</dbReference>
<keyword evidence="15" id="KW-1185">Reference proteome</keyword>
<keyword evidence="7" id="KW-0630">Potassium</keyword>
<evidence type="ECO:0000256" key="4">
    <source>
        <dbReference type="ARBA" id="ARBA00022538"/>
    </source>
</evidence>
<accession>A0A839QLF1</accession>
<evidence type="ECO:0000256" key="12">
    <source>
        <dbReference type="ARBA" id="ARBA00034430"/>
    </source>
</evidence>
<evidence type="ECO:0000256" key="13">
    <source>
        <dbReference type="SAM" id="Phobius"/>
    </source>
</evidence>
<feature type="transmembrane region" description="Helical" evidence="13">
    <location>
        <begin position="40"/>
        <end position="63"/>
    </location>
</feature>
<evidence type="ECO:0000256" key="5">
    <source>
        <dbReference type="ARBA" id="ARBA00022692"/>
    </source>
</evidence>
<comment type="similarity">
    <text evidence="2">Belongs to the TMEM175 family.</text>
</comment>
<dbReference type="InterPro" id="IPR010617">
    <property type="entry name" value="TMEM175-like"/>
</dbReference>
<dbReference type="RefSeq" id="WP_345075308.1">
    <property type="nucleotide sequence ID" value="NZ_BAABGK010000013.1"/>
</dbReference>
<feature type="transmembrane region" description="Helical" evidence="13">
    <location>
        <begin position="83"/>
        <end position="99"/>
    </location>
</feature>
<evidence type="ECO:0000256" key="6">
    <source>
        <dbReference type="ARBA" id="ARBA00022826"/>
    </source>
</evidence>
<dbReference type="GO" id="GO:0005267">
    <property type="term" value="F:potassium channel activity"/>
    <property type="evidence" value="ECO:0007669"/>
    <property type="project" value="UniProtKB-KW"/>
</dbReference>
<keyword evidence="10 13" id="KW-0472">Membrane</keyword>
<evidence type="ECO:0000256" key="10">
    <source>
        <dbReference type="ARBA" id="ARBA00023136"/>
    </source>
</evidence>
<evidence type="ECO:0000256" key="2">
    <source>
        <dbReference type="ARBA" id="ARBA00006920"/>
    </source>
</evidence>
<evidence type="ECO:0000256" key="11">
    <source>
        <dbReference type="ARBA" id="ARBA00023303"/>
    </source>
</evidence>
<dbReference type="PANTHER" id="PTHR31462:SF5">
    <property type="entry name" value="ENDOSOMAL_LYSOSOMAL PROTON CHANNEL TMEM175"/>
    <property type="match status" value="1"/>
</dbReference>
<proteinExistence type="inferred from homology"/>
<protein>
    <submittedName>
        <fullName evidence="14">Putative membrane protein</fullName>
    </submittedName>
</protein>
<dbReference type="Proteomes" id="UP000523000">
    <property type="component" value="Unassembled WGS sequence"/>
</dbReference>
<comment type="caution">
    <text evidence="14">The sequence shown here is derived from an EMBL/GenBank/DDBJ whole genome shotgun (WGS) entry which is preliminary data.</text>
</comment>
<dbReference type="PANTHER" id="PTHR31462">
    <property type="entry name" value="ENDOSOMAL/LYSOSOMAL POTASSIUM CHANNEL TMEM175"/>
    <property type="match status" value="1"/>
</dbReference>
<dbReference type="AlphaFoldDB" id="A0A839QLF1"/>
<gene>
    <name evidence="14" type="ORF">E9229_001027</name>
</gene>
<keyword evidence="5 13" id="KW-0812">Transmembrane</keyword>
<organism evidence="14 15">
    <name type="scientific">Paeniglutamicibacter cryotolerans</name>
    <dbReference type="NCBI Taxonomy" id="670079"/>
    <lineage>
        <taxon>Bacteria</taxon>
        <taxon>Bacillati</taxon>
        <taxon>Actinomycetota</taxon>
        <taxon>Actinomycetes</taxon>
        <taxon>Micrococcales</taxon>
        <taxon>Micrococcaceae</taxon>
        <taxon>Paeniglutamicibacter</taxon>
    </lineage>
</organism>
<feature type="transmembrane region" description="Helical" evidence="13">
    <location>
        <begin position="149"/>
        <end position="165"/>
    </location>
</feature>
<dbReference type="Pfam" id="PF06736">
    <property type="entry name" value="TMEM175"/>
    <property type="match status" value="1"/>
</dbReference>
<dbReference type="EMBL" id="JACHVS010000001">
    <property type="protein sequence ID" value="MBB2994836.1"/>
    <property type="molecule type" value="Genomic_DNA"/>
</dbReference>
<evidence type="ECO:0000256" key="3">
    <source>
        <dbReference type="ARBA" id="ARBA00022448"/>
    </source>
</evidence>
<comment type="subcellular location">
    <subcellularLocation>
        <location evidence="1">Membrane</location>
        <topology evidence="1">Multi-pass membrane protein</topology>
    </subcellularLocation>
</comment>